<dbReference type="EMBL" id="MOXJ01000030">
    <property type="protein sequence ID" value="PDO09713.1"/>
    <property type="molecule type" value="Genomic_DNA"/>
</dbReference>
<dbReference type="NCBIfam" id="TIGR02713">
    <property type="entry name" value="allophanate_hyd"/>
    <property type="match status" value="1"/>
</dbReference>
<evidence type="ECO:0000313" key="5">
    <source>
        <dbReference type="Proteomes" id="UP000243688"/>
    </source>
</evidence>
<dbReference type="Gene3D" id="3.90.1300.10">
    <property type="entry name" value="Amidase signature (AS) domain"/>
    <property type="match status" value="1"/>
</dbReference>
<dbReference type="InterPro" id="IPR000120">
    <property type="entry name" value="Amidase"/>
</dbReference>
<evidence type="ECO:0000259" key="2">
    <source>
        <dbReference type="Pfam" id="PF01425"/>
    </source>
</evidence>
<dbReference type="SUPFAM" id="SSF75304">
    <property type="entry name" value="Amidase signature (AS) enzymes"/>
    <property type="match status" value="1"/>
</dbReference>
<name>A0A2A6DY98_9BACL</name>
<accession>A0A2A6DY98</accession>
<dbReference type="PANTHER" id="PTHR11895">
    <property type="entry name" value="TRANSAMIDASE"/>
    <property type="match status" value="1"/>
</dbReference>
<feature type="domain" description="Allophanate hydrolase C-terminal" evidence="3">
    <location>
        <begin position="489"/>
        <end position="610"/>
    </location>
</feature>
<reference evidence="4 5" key="1">
    <citation type="submission" date="2016-12" db="EMBL/GenBank/DDBJ databases">
        <title>Candidatus Reconcilibacillus cellulovorans genome.</title>
        <authorList>
            <person name="Kolinko S."/>
            <person name="Wu Y.-W."/>
            <person name="Tachea F."/>
            <person name="Denzel E."/>
            <person name="Hiras J."/>
            <person name="Baecker N."/>
            <person name="Chan L.J."/>
            <person name="Eichorst S.A."/>
            <person name="Frey D."/>
            <person name="Adams P.D."/>
            <person name="Pray T."/>
            <person name="Tanjore D."/>
            <person name="Petzold C.J."/>
            <person name="Gladden J.M."/>
            <person name="Simmons B.A."/>
            <person name="Singer S.W."/>
        </authorList>
    </citation>
    <scope>NUCLEOTIDE SEQUENCE [LARGE SCALE GENOMIC DNA]</scope>
    <source>
        <strain evidence="4">JTherm</strain>
    </source>
</reference>
<comment type="caution">
    <text evidence="4">The sequence shown here is derived from an EMBL/GenBank/DDBJ whole genome shotgun (WGS) entry which is preliminary data.</text>
</comment>
<organism evidence="4 5">
    <name type="scientific">Candidatus Reconcilbacillus cellulovorans</name>
    <dbReference type="NCBI Taxonomy" id="1906605"/>
    <lineage>
        <taxon>Bacteria</taxon>
        <taxon>Bacillati</taxon>
        <taxon>Bacillota</taxon>
        <taxon>Bacilli</taxon>
        <taxon>Bacillales</taxon>
        <taxon>Paenibacillaceae</taxon>
        <taxon>Candidatus Reconcilbacillus</taxon>
    </lineage>
</organism>
<dbReference type="Proteomes" id="UP000243688">
    <property type="component" value="Unassembled WGS sequence"/>
</dbReference>
<sequence length="624" mass="67447">MRWTICELRARYLAGELSPREVVRMLAEKAEADRGWNVWITPPDPERLESYLRRLESTDPAEAPLWGVPFAVKDNIDVAGMPTTAACPAFSYVPERNAVVVERLVAAGAVPLGKTNLDQFATGLVGTRSPYGETRNALRPELISGGSSSGSAAAVALGHAVFALSTDTAGSGRVPAALNGVYGFKPARGAWPTVGVVPACRSLDCVGVFTATAEDALAVDRVVRGPDPGDAWARRLSVPVPAGPSRVLIPDRTPVFFGPFAKEYASAWEAAAKRAARMGVPVEKIDLALFDEASALLYDGPWVAERWAALGDFVGGRPEAVFSVTRDVLSTGAPGRYDAVDLFRAMHRLRELRRDVRRLLENAVLLLPTCGGTWTIDEVRREPFATNRSLGRYTHFCNLLDLSALTCPAGEAGERLPFGVTWYALAEQESLLFGAEAMFRGRMFRGREAGGRTNDAGGETGGAEKETDSAAGWPDDAGRRPDGTVGEEVELAVCGLHMRGFPLERQMLACGATWLGESRTAPFYRMVILPLDPPRPGLVRVSGGGASVAVERWSVPVESLGRLVESVPPPLVVGKVELEDGRYVCGFLCEHWAAEAAEDITRYGGFRAYCESLGRRDRTWNDRE</sequence>
<dbReference type="GO" id="GO:0016787">
    <property type="term" value="F:hydrolase activity"/>
    <property type="evidence" value="ECO:0007669"/>
    <property type="project" value="UniProtKB-KW"/>
</dbReference>
<dbReference type="NCBIfam" id="NF006043">
    <property type="entry name" value="PRK08186.1"/>
    <property type="match status" value="1"/>
</dbReference>
<dbReference type="InterPro" id="IPR023631">
    <property type="entry name" value="Amidase_dom"/>
</dbReference>
<dbReference type="Gene3D" id="3.10.490.10">
    <property type="entry name" value="Gamma-glutamyl cyclotransferase-like"/>
    <property type="match status" value="1"/>
</dbReference>
<evidence type="ECO:0000313" key="4">
    <source>
        <dbReference type="EMBL" id="PDO09713.1"/>
    </source>
</evidence>
<keyword evidence="4" id="KW-0378">Hydrolase</keyword>
<dbReference type="InterPro" id="IPR053844">
    <property type="entry name" value="AH_C"/>
</dbReference>
<dbReference type="InterPro" id="IPR014085">
    <property type="entry name" value="Allophanate_hydrolase"/>
</dbReference>
<feature type="region of interest" description="Disordered" evidence="1">
    <location>
        <begin position="448"/>
        <end position="484"/>
    </location>
</feature>
<dbReference type="PANTHER" id="PTHR11895:SF169">
    <property type="entry name" value="GLUTAMYL-TRNA(GLN) AMIDOTRANSFERASE"/>
    <property type="match status" value="1"/>
</dbReference>
<dbReference type="InterPro" id="IPR036928">
    <property type="entry name" value="AS_sf"/>
</dbReference>
<dbReference type="Pfam" id="PF21986">
    <property type="entry name" value="AH_C"/>
    <property type="match status" value="1"/>
</dbReference>
<proteinExistence type="predicted"/>
<dbReference type="Pfam" id="PF01425">
    <property type="entry name" value="Amidase"/>
    <property type="match status" value="1"/>
</dbReference>
<dbReference type="Gene3D" id="1.20.58.1700">
    <property type="match status" value="1"/>
</dbReference>
<dbReference type="AlphaFoldDB" id="A0A2A6DY98"/>
<evidence type="ECO:0000256" key="1">
    <source>
        <dbReference type="SAM" id="MobiDB-lite"/>
    </source>
</evidence>
<evidence type="ECO:0000259" key="3">
    <source>
        <dbReference type="Pfam" id="PF21986"/>
    </source>
</evidence>
<gene>
    <name evidence="4" type="ORF">BLM47_11150</name>
</gene>
<feature type="domain" description="Amidase" evidence="2">
    <location>
        <begin position="22"/>
        <end position="432"/>
    </location>
</feature>
<protein>
    <submittedName>
        <fullName evidence="4">Allophanate hydrolase</fullName>
    </submittedName>
</protein>